<dbReference type="AlphaFoldDB" id="A0A246EG32"/>
<dbReference type="Pfam" id="PF04290">
    <property type="entry name" value="DctQ"/>
    <property type="match status" value="1"/>
</dbReference>
<keyword evidence="2" id="KW-0813">Transport</keyword>
<evidence type="ECO:0000256" key="2">
    <source>
        <dbReference type="ARBA" id="ARBA00022448"/>
    </source>
</evidence>
<feature type="transmembrane region" description="Helical" evidence="9">
    <location>
        <begin position="87"/>
        <end position="106"/>
    </location>
</feature>
<evidence type="ECO:0000256" key="9">
    <source>
        <dbReference type="SAM" id="Phobius"/>
    </source>
</evidence>
<dbReference type="GO" id="GO:0005886">
    <property type="term" value="C:plasma membrane"/>
    <property type="evidence" value="ECO:0007669"/>
    <property type="project" value="UniProtKB-SubCell"/>
</dbReference>
<feature type="domain" description="Tripartite ATP-independent periplasmic transporters DctQ component" evidence="10">
    <location>
        <begin position="24"/>
        <end position="155"/>
    </location>
</feature>
<dbReference type="InterPro" id="IPR055348">
    <property type="entry name" value="DctQ"/>
</dbReference>
<comment type="similarity">
    <text evidence="8">Belongs to the TRAP transporter small permease family.</text>
</comment>
<comment type="subcellular location">
    <subcellularLocation>
        <location evidence="1">Cell inner membrane</location>
        <topology evidence="1">Multi-pass membrane protein</topology>
    </subcellularLocation>
</comment>
<accession>A0A246EG32</accession>
<keyword evidence="5 9" id="KW-0812">Transmembrane</keyword>
<evidence type="ECO:0000313" key="12">
    <source>
        <dbReference type="Proteomes" id="UP000197470"/>
    </source>
</evidence>
<feature type="transmembrane region" description="Helical" evidence="9">
    <location>
        <begin position="47"/>
        <end position="66"/>
    </location>
</feature>
<dbReference type="PANTHER" id="PTHR35011:SF2">
    <property type="entry name" value="2,3-DIKETO-L-GULONATE TRAP TRANSPORTER SMALL PERMEASE PROTEIN YIAM"/>
    <property type="match status" value="1"/>
</dbReference>
<evidence type="ECO:0000256" key="5">
    <source>
        <dbReference type="ARBA" id="ARBA00022692"/>
    </source>
</evidence>
<evidence type="ECO:0000256" key="4">
    <source>
        <dbReference type="ARBA" id="ARBA00022519"/>
    </source>
</evidence>
<proteinExistence type="inferred from homology"/>
<dbReference type="GO" id="GO:0022857">
    <property type="term" value="F:transmembrane transporter activity"/>
    <property type="evidence" value="ECO:0007669"/>
    <property type="project" value="TreeGrafter"/>
</dbReference>
<dbReference type="GO" id="GO:0015740">
    <property type="term" value="P:C4-dicarboxylate transport"/>
    <property type="evidence" value="ECO:0007669"/>
    <property type="project" value="TreeGrafter"/>
</dbReference>
<dbReference type="InterPro" id="IPR007387">
    <property type="entry name" value="TRAP_DctQ"/>
</dbReference>
<dbReference type="EMBL" id="NHRT01000001">
    <property type="protein sequence ID" value="OWP25573.1"/>
    <property type="molecule type" value="Genomic_DNA"/>
</dbReference>
<keyword evidence="6 9" id="KW-1133">Transmembrane helix</keyword>
<organism evidence="11 12">
    <name type="scientific">Fusobacterium nucleatum subsp. polymorphum</name>
    <name type="common">Fusobacterium polymorphum</name>
    <dbReference type="NCBI Taxonomy" id="76857"/>
    <lineage>
        <taxon>Bacteria</taxon>
        <taxon>Fusobacteriati</taxon>
        <taxon>Fusobacteriota</taxon>
        <taxon>Fusobacteriia</taxon>
        <taxon>Fusobacteriales</taxon>
        <taxon>Fusobacteriaceae</taxon>
        <taxon>Fusobacterium</taxon>
    </lineage>
</organism>
<feature type="transmembrane region" description="Helical" evidence="9">
    <location>
        <begin position="20"/>
        <end position="41"/>
    </location>
</feature>
<keyword evidence="3" id="KW-1003">Cell membrane</keyword>
<feature type="transmembrane region" description="Helical" evidence="9">
    <location>
        <begin position="126"/>
        <end position="147"/>
    </location>
</feature>
<evidence type="ECO:0000256" key="7">
    <source>
        <dbReference type="ARBA" id="ARBA00023136"/>
    </source>
</evidence>
<gene>
    <name evidence="11" type="ORF">CA839_06395</name>
</gene>
<keyword evidence="4" id="KW-0997">Cell inner membrane</keyword>
<dbReference type="RefSeq" id="WP_023036800.1">
    <property type="nucleotide sequence ID" value="NZ_CP159327.1"/>
</dbReference>
<protein>
    <submittedName>
        <fullName evidence="11">TRAP transporter small permease protein</fullName>
    </submittedName>
</protein>
<dbReference type="PANTHER" id="PTHR35011">
    <property type="entry name" value="2,3-DIKETO-L-GULONATE TRAP TRANSPORTER SMALL PERMEASE PROTEIN YIAM"/>
    <property type="match status" value="1"/>
</dbReference>
<evidence type="ECO:0000259" key="10">
    <source>
        <dbReference type="Pfam" id="PF04290"/>
    </source>
</evidence>
<reference evidence="11 12" key="1">
    <citation type="submission" date="2017-05" db="EMBL/GenBank/DDBJ databases">
        <title>Genome sequencing of Fusobacterium nucleatum subsp. polymorphum KCOM 1001 (=ChDC F119).</title>
        <authorList>
            <person name="Kook J.-K."/>
            <person name="Park S.-N."/>
            <person name="Lim Y.K."/>
            <person name="Roh H."/>
        </authorList>
    </citation>
    <scope>NUCLEOTIDE SEQUENCE [LARGE SCALE GENOMIC DNA]</scope>
    <source>
        <strain evidence="11 12">KCOM 1001</strain>
    </source>
</reference>
<evidence type="ECO:0000256" key="6">
    <source>
        <dbReference type="ARBA" id="ARBA00022989"/>
    </source>
</evidence>
<evidence type="ECO:0000313" key="11">
    <source>
        <dbReference type="EMBL" id="OWP25573.1"/>
    </source>
</evidence>
<evidence type="ECO:0000256" key="3">
    <source>
        <dbReference type="ARBA" id="ARBA00022475"/>
    </source>
</evidence>
<sequence>MKKFLQKYDKFEEYLLIGSLLFNVLLIFSQILMRTIFNYSLSWTEELSRYIFIWQTWLGTSIALKYKQHIRVEILINLLKKTKNKKILEILVNLIWISFSIFLLYAGSLLCKSMITRNVLSSGMRIPLALIYSCLPISSLIVLTRLINDTVDLIKRKVGE</sequence>
<evidence type="ECO:0000256" key="8">
    <source>
        <dbReference type="ARBA" id="ARBA00038436"/>
    </source>
</evidence>
<comment type="caution">
    <text evidence="11">The sequence shown here is derived from an EMBL/GenBank/DDBJ whole genome shotgun (WGS) entry which is preliminary data.</text>
</comment>
<keyword evidence="7 9" id="KW-0472">Membrane</keyword>
<dbReference type="Proteomes" id="UP000197470">
    <property type="component" value="Unassembled WGS sequence"/>
</dbReference>
<evidence type="ECO:0000256" key="1">
    <source>
        <dbReference type="ARBA" id="ARBA00004429"/>
    </source>
</evidence>
<name>A0A246EG32_FUSNP</name>